<reference evidence="11 12" key="1">
    <citation type="journal article" date="2007" name="Int. J. Syst. Evol. Microbiol.">
        <title>Description of Pelomonas aquatica sp. nov. and Pelomonas puraquae sp. nov., isolated from industrial and haemodialysis water.</title>
        <authorList>
            <person name="Gomila M."/>
            <person name="Bowien B."/>
            <person name="Falsen E."/>
            <person name="Moore E.R."/>
            <person name="Lalucat J."/>
        </authorList>
    </citation>
    <scope>NUCLEOTIDE SEQUENCE [LARGE SCALE GENOMIC DNA]</scope>
    <source>
        <strain evidence="11 12">CCUG 52769</strain>
    </source>
</reference>
<accession>A0A254NBV1</accession>
<dbReference type="InterPro" id="IPR029463">
    <property type="entry name" value="Lys_MEP"/>
</dbReference>
<keyword evidence="7" id="KW-0482">Metalloprotease</keyword>
<comment type="similarity">
    <text evidence="2">Belongs to the peptidase M35 family.</text>
</comment>
<dbReference type="SMART" id="SM01351">
    <property type="entry name" value="Aspzincin_M35"/>
    <property type="match status" value="1"/>
</dbReference>
<keyword evidence="3" id="KW-0645">Protease</keyword>
<evidence type="ECO:0000313" key="11">
    <source>
        <dbReference type="EMBL" id="OWR05436.1"/>
    </source>
</evidence>
<feature type="domain" description="Lysine-specific metallo-endopeptidase" evidence="10">
    <location>
        <begin position="242"/>
        <end position="375"/>
    </location>
</feature>
<dbReference type="GO" id="GO:0006508">
    <property type="term" value="P:proteolysis"/>
    <property type="evidence" value="ECO:0007669"/>
    <property type="project" value="UniProtKB-KW"/>
</dbReference>
<dbReference type="Gene3D" id="2.60.40.2970">
    <property type="match status" value="1"/>
</dbReference>
<evidence type="ECO:0000313" key="12">
    <source>
        <dbReference type="Proteomes" id="UP000197446"/>
    </source>
</evidence>
<name>A0A254NBV1_9BURK</name>
<evidence type="ECO:0000256" key="1">
    <source>
        <dbReference type="ARBA" id="ARBA00001947"/>
    </source>
</evidence>
<dbReference type="AlphaFoldDB" id="A0A254NBV1"/>
<evidence type="ECO:0000256" key="4">
    <source>
        <dbReference type="ARBA" id="ARBA00022723"/>
    </source>
</evidence>
<dbReference type="SUPFAM" id="SSF55486">
    <property type="entry name" value="Metalloproteases ('zincins'), catalytic domain"/>
    <property type="match status" value="1"/>
</dbReference>
<evidence type="ECO:0000256" key="5">
    <source>
        <dbReference type="ARBA" id="ARBA00022801"/>
    </source>
</evidence>
<keyword evidence="6" id="KW-0862">Zinc</keyword>
<dbReference type="Pfam" id="PF14521">
    <property type="entry name" value="Aspzincin_M35"/>
    <property type="match status" value="1"/>
</dbReference>
<dbReference type="Gene3D" id="3.40.390.10">
    <property type="entry name" value="Collagenase (Catalytic Domain)"/>
    <property type="match status" value="1"/>
</dbReference>
<feature type="signal peptide" evidence="9">
    <location>
        <begin position="1"/>
        <end position="39"/>
    </location>
</feature>
<gene>
    <name evidence="11" type="ORF">CDO81_02945</name>
</gene>
<evidence type="ECO:0000256" key="3">
    <source>
        <dbReference type="ARBA" id="ARBA00022670"/>
    </source>
</evidence>
<keyword evidence="4" id="KW-0479">Metal-binding</keyword>
<proteinExistence type="inferred from homology"/>
<organism evidence="11 12">
    <name type="scientific">Roseateles puraquae</name>
    <dbReference type="NCBI Taxonomy" id="431059"/>
    <lineage>
        <taxon>Bacteria</taxon>
        <taxon>Pseudomonadati</taxon>
        <taxon>Pseudomonadota</taxon>
        <taxon>Betaproteobacteria</taxon>
        <taxon>Burkholderiales</taxon>
        <taxon>Sphaerotilaceae</taxon>
        <taxon>Roseateles</taxon>
    </lineage>
</organism>
<dbReference type="GO" id="GO:0004222">
    <property type="term" value="F:metalloendopeptidase activity"/>
    <property type="evidence" value="ECO:0007669"/>
    <property type="project" value="InterPro"/>
</dbReference>
<evidence type="ECO:0000256" key="6">
    <source>
        <dbReference type="ARBA" id="ARBA00022833"/>
    </source>
</evidence>
<dbReference type="InterPro" id="IPR050414">
    <property type="entry name" value="Fungal_M35_metalloproteases"/>
</dbReference>
<keyword evidence="9" id="KW-0732">Signal</keyword>
<keyword evidence="12" id="KW-1185">Reference proteome</keyword>
<evidence type="ECO:0000256" key="9">
    <source>
        <dbReference type="SAM" id="SignalP"/>
    </source>
</evidence>
<comment type="caution">
    <text evidence="11">The sequence shown here is derived from an EMBL/GenBank/DDBJ whole genome shotgun (WGS) entry which is preliminary data.</text>
</comment>
<evidence type="ECO:0000256" key="2">
    <source>
        <dbReference type="ARBA" id="ARBA00010279"/>
    </source>
</evidence>
<feature type="chain" id="PRO_5013259333" evidence="9">
    <location>
        <begin position="40"/>
        <end position="381"/>
    </location>
</feature>
<dbReference type="PANTHER" id="PTHR37016:SF3">
    <property type="entry name" value="NEUTRAL PROTEASE 2-RELATED"/>
    <property type="match status" value="1"/>
</dbReference>
<dbReference type="InterPro" id="IPR034115">
    <property type="entry name" value="M35_peptidyl-Lys"/>
</dbReference>
<comment type="cofactor">
    <cofactor evidence="1">
        <name>Zn(2+)</name>
        <dbReference type="ChEBI" id="CHEBI:29105"/>
    </cofactor>
</comment>
<evidence type="ECO:0000256" key="8">
    <source>
        <dbReference type="SAM" id="MobiDB-lite"/>
    </source>
</evidence>
<dbReference type="Proteomes" id="UP000197446">
    <property type="component" value="Unassembled WGS sequence"/>
</dbReference>
<sequence>MRRFFNPRPDRGRQGARMTTWFKLTAAAFAVAASGASHAASGECLDVRLTSAGPIVTGDVDVHVDVAVTNLCRTAVQVLRWQLPSDKMSGALFRVTRDDAPVRYTGPVIKRAAPTAKDYVEIAAGATLNYRVELTGAYDFSKNGRYAIEFQSDRGTHGSGAQSMRSPTAMYLWAQGRNEKLGAADAVAETQALNAMATAAASPNVTAAAASISYTGACTSSQKSTLASAVTAATNYAVNSASYLSGTPSATPRYTSWFGAYTLARWNTAKDHFVKARNAFQSAALTLDCSCTDSGTYAYVYPTQPYKIYVCGAFWNAPMTGTDSKGGTLVHEMMHFNVIASTDDWAYGQSAALSLAKSNPTKALDNSDNHEYFAENNPVKN</sequence>
<dbReference type="InterPro" id="IPR024079">
    <property type="entry name" value="MetalloPept_cat_dom_sf"/>
</dbReference>
<evidence type="ECO:0000259" key="10">
    <source>
        <dbReference type="SMART" id="SM01351"/>
    </source>
</evidence>
<evidence type="ECO:0000256" key="7">
    <source>
        <dbReference type="ARBA" id="ARBA00023049"/>
    </source>
</evidence>
<dbReference type="CDD" id="cd11306">
    <property type="entry name" value="M35_peptidyl-Lys"/>
    <property type="match status" value="1"/>
</dbReference>
<dbReference type="EMBL" id="NISI01000001">
    <property type="protein sequence ID" value="OWR05436.1"/>
    <property type="molecule type" value="Genomic_DNA"/>
</dbReference>
<keyword evidence="5" id="KW-0378">Hydrolase</keyword>
<dbReference type="PANTHER" id="PTHR37016">
    <property type="match status" value="1"/>
</dbReference>
<feature type="region of interest" description="Disordered" evidence="8">
    <location>
        <begin position="360"/>
        <end position="381"/>
    </location>
</feature>
<dbReference type="GO" id="GO:0046872">
    <property type="term" value="F:metal ion binding"/>
    <property type="evidence" value="ECO:0007669"/>
    <property type="project" value="UniProtKB-KW"/>
</dbReference>
<protein>
    <submittedName>
        <fullName evidence="11">Peptidase M35</fullName>
    </submittedName>
</protein>